<comment type="caution">
    <text evidence="1">The sequence shown here is derived from an EMBL/GenBank/DDBJ whole genome shotgun (WGS) entry which is preliminary data.</text>
</comment>
<reference evidence="1" key="1">
    <citation type="submission" date="2019-05" db="EMBL/GenBank/DDBJ databases">
        <title>Isolation and characterization of methanogens from the cold seep sediment at Four-Way Closure Ridge.</title>
        <authorList>
            <person name="You Y.-T."/>
            <person name="Chen S.-C."/>
            <person name="Zhang W.-L."/>
            <person name="Lai M.-C."/>
        </authorList>
    </citation>
    <scope>NUCLEOTIDE SEQUENCE</scope>
    <source>
        <strain evidence="1">FWC-SCC3</strain>
    </source>
</reference>
<gene>
    <name evidence="1" type="ORF">FGW20_07545</name>
</gene>
<sequence>MKIKTNTLEIEFNIDAIERDFAFIRLKRDAKGGWKGAYQLDRLIGDDYKADAVLYAYSSYAYAMFRRPVDTYELISRIRKDEDFSEDAVIEAKPRALRTESDGCICEAWLARILINSLASSRSRYKEFHYCNLTGTLLIVPSPGGKNKDYIDAFEVALDRDYLLNVEVKRHRTLYSIQNDPKVNRSALNRKPKYVLHEGTGTLRRLLPRDPKPDPKRTYIRMGLNSKRAHVHFIDFSSCTAYDRSRAGVLHHVLDSIQEHLSEYMSVKLRVLDRPHTIELRETILKKPEHLRSRLDGQPVRIVDRVGSDESPEMIRSLKKGLLFYMGNPKLLTIGKREKKEAVNYRIIHDAAYYEENNLKDEYLASDSGVIRQNITIEGVKEISDAIAKTLIKEQLIKRDLQEQKLSLFDWSRLNATGVWTFAAYDSAEENIIFMDIFPDGRFEFREVDPTSLDWYVGCQEYVDLLKGAKDSKWQTHLSPEGLVVSEAGDKNLIYRTDQITIPNLKEIRNVIREMDDELPEGMRTGSDLAFVVKECFARIPQAGSEKVSTLVENLNALGHQEISKKALKGILNLCLGKGSKAAEHLRDTLYEKYRVRLHFSKKKENMDDLFSASLNIKYFGANESEAHYFVGDRQGAIQFSINNACHLRKIVAVNGSKLVFKGVLPTMDVDFVRTGQSTVLPFPFKYIREYAKFEK</sequence>
<protein>
    <submittedName>
        <fullName evidence="1">Uncharacterized protein</fullName>
    </submittedName>
</protein>
<dbReference type="EMBL" id="VCYI01000008">
    <property type="protein sequence ID" value="MDN7012895.1"/>
    <property type="molecule type" value="Genomic_DNA"/>
</dbReference>
<dbReference type="RefSeq" id="WP_301677480.1">
    <property type="nucleotide sequence ID" value="NZ_VCYI01000008.1"/>
</dbReference>
<dbReference type="Proteomes" id="UP001168423">
    <property type="component" value="Unassembled WGS sequence"/>
</dbReference>
<evidence type="ECO:0000313" key="2">
    <source>
        <dbReference type="Proteomes" id="UP001168423"/>
    </source>
</evidence>
<organism evidence="1 2">
    <name type="scientific">Methanoculleus methanifontis</name>
    <dbReference type="NCBI Taxonomy" id="2584086"/>
    <lineage>
        <taxon>Archaea</taxon>
        <taxon>Methanobacteriati</taxon>
        <taxon>Methanobacteriota</taxon>
        <taxon>Stenosarchaea group</taxon>
        <taxon>Methanomicrobia</taxon>
        <taxon>Methanomicrobiales</taxon>
        <taxon>Methanomicrobiaceae</taxon>
        <taxon>Methanoculleus</taxon>
    </lineage>
</organism>
<accession>A0ABT8M1I5</accession>
<evidence type="ECO:0000313" key="1">
    <source>
        <dbReference type="EMBL" id="MDN7012895.1"/>
    </source>
</evidence>
<name>A0ABT8M1I5_9EURY</name>
<keyword evidence="2" id="KW-1185">Reference proteome</keyword>
<proteinExistence type="predicted"/>